<feature type="transmembrane region" description="Helical" evidence="6">
    <location>
        <begin position="271"/>
        <end position="292"/>
    </location>
</feature>
<evidence type="ECO:0000256" key="3">
    <source>
        <dbReference type="ARBA" id="ARBA00022989"/>
    </source>
</evidence>
<dbReference type="PROSITE" id="PS50850">
    <property type="entry name" value="MFS"/>
    <property type="match status" value="1"/>
</dbReference>
<feature type="transmembrane region" description="Helical" evidence="6">
    <location>
        <begin position="138"/>
        <end position="157"/>
    </location>
</feature>
<sequence length="564" mass="60783">MVDCKDESATTPVSEDEGRRADSSLSSPNNALVLKRKKPIAAWRLVVIFACIGMGLFLSLIDATVVATMLVEISTEFQDFRTSSWVVLSYTLTEVGFAVAMARFSDAIGRKTVVCTSFIIFLAASMGCGASTTIDQLIGFRTAQGIGGAGLYSMAMITFPELSPPSKVVLVTSTLGVIVALAGVVGPVLGGLLTTYVGWRYVFWINGPCSFVPAVLLFFLWPEDYQLFVKIPFRHLDYIGAVLVLAGTVLPVFIINQAAIKDYPWGSATTITIFILAGLCWISLIVWQRVLFKNPKLHFVRAQLPWRIISSRVMMAATFDTFLSGFVLLLTVINIPLRSQIVNLYGPVKAGALLLPMMGGGAAGCALGGGLSLRRNNIFPVLIVASIITAIASGLLTDLPDSLEPAPKQWAIEAVLGLGVGLKISSTTFLSVLQVDFEDHAISQGIIAQMRVFGGSIGVAISIIVLIAKIQTNLQDTLTPDELTNFYRSPLVLFTFTASQRMLAREAFVDAFRIDMYICLGVSVASLFTSLLTYQKHPPSVKSRLEDLEAELSRGAALSAIGEA</sequence>
<comment type="subcellular location">
    <subcellularLocation>
        <location evidence="1">Membrane</location>
        <topology evidence="1">Multi-pass membrane protein</topology>
    </subcellularLocation>
</comment>
<feature type="transmembrane region" description="Helical" evidence="6">
    <location>
        <begin position="113"/>
        <end position="132"/>
    </location>
</feature>
<dbReference type="PROSITE" id="PS00216">
    <property type="entry name" value="SUGAR_TRANSPORT_1"/>
    <property type="match status" value="1"/>
</dbReference>
<feature type="region of interest" description="Disordered" evidence="5">
    <location>
        <begin position="1"/>
        <end position="27"/>
    </location>
</feature>
<feature type="transmembrane region" description="Helical" evidence="6">
    <location>
        <begin position="83"/>
        <end position="101"/>
    </location>
</feature>
<evidence type="ECO:0000256" key="2">
    <source>
        <dbReference type="ARBA" id="ARBA00022692"/>
    </source>
</evidence>
<feature type="transmembrane region" description="Helical" evidence="6">
    <location>
        <begin position="409"/>
        <end position="433"/>
    </location>
</feature>
<dbReference type="InterPro" id="IPR005829">
    <property type="entry name" value="Sugar_transporter_CS"/>
</dbReference>
<gene>
    <name evidence="8" type="ORF">QQS21_012159</name>
</gene>
<evidence type="ECO:0000259" key="7">
    <source>
        <dbReference type="PROSITE" id="PS50850"/>
    </source>
</evidence>
<keyword evidence="9" id="KW-1185">Reference proteome</keyword>
<dbReference type="InterPro" id="IPR011701">
    <property type="entry name" value="MFS"/>
</dbReference>
<feature type="transmembrane region" description="Helical" evidence="6">
    <location>
        <begin position="378"/>
        <end position="397"/>
    </location>
</feature>
<accession>A0AAJ0CE25</accession>
<keyword evidence="2 6" id="KW-0812">Transmembrane</keyword>
<dbReference type="Proteomes" id="UP001251528">
    <property type="component" value="Unassembled WGS sequence"/>
</dbReference>
<feature type="transmembrane region" description="Helical" evidence="6">
    <location>
        <begin position="169"/>
        <end position="189"/>
    </location>
</feature>
<organism evidence="8 9">
    <name type="scientific">Conoideocrella luteorostrata</name>
    <dbReference type="NCBI Taxonomy" id="1105319"/>
    <lineage>
        <taxon>Eukaryota</taxon>
        <taxon>Fungi</taxon>
        <taxon>Dikarya</taxon>
        <taxon>Ascomycota</taxon>
        <taxon>Pezizomycotina</taxon>
        <taxon>Sordariomycetes</taxon>
        <taxon>Hypocreomycetidae</taxon>
        <taxon>Hypocreales</taxon>
        <taxon>Clavicipitaceae</taxon>
        <taxon>Conoideocrella</taxon>
    </lineage>
</organism>
<dbReference type="EMBL" id="JASWJB010000477">
    <property type="protein sequence ID" value="KAK2590163.1"/>
    <property type="molecule type" value="Genomic_DNA"/>
</dbReference>
<keyword evidence="4 6" id="KW-0472">Membrane</keyword>
<evidence type="ECO:0000256" key="4">
    <source>
        <dbReference type="ARBA" id="ARBA00023136"/>
    </source>
</evidence>
<dbReference type="Pfam" id="PF07690">
    <property type="entry name" value="MFS_1"/>
    <property type="match status" value="1"/>
</dbReference>
<feature type="transmembrane region" description="Helical" evidence="6">
    <location>
        <begin position="241"/>
        <end position="259"/>
    </location>
</feature>
<feature type="domain" description="Major facilitator superfamily (MFS) profile" evidence="7">
    <location>
        <begin position="48"/>
        <end position="538"/>
    </location>
</feature>
<dbReference type="AlphaFoldDB" id="A0AAJ0CE25"/>
<dbReference type="InterPro" id="IPR036259">
    <property type="entry name" value="MFS_trans_sf"/>
</dbReference>
<feature type="transmembrane region" description="Helical" evidence="6">
    <location>
        <begin position="313"/>
        <end position="333"/>
    </location>
</feature>
<evidence type="ECO:0000256" key="5">
    <source>
        <dbReference type="SAM" id="MobiDB-lite"/>
    </source>
</evidence>
<dbReference type="SUPFAM" id="SSF103473">
    <property type="entry name" value="MFS general substrate transporter"/>
    <property type="match status" value="1"/>
</dbReference>
<proteinExistence type="predicted"/>
<feature type="transmembrane region" description="Helical" evidence="6">
    <location>
        <begin position="353"/>
        <end position="371"/>
    </location>
</feature>
<protein>
    <recommendedName>
        <fullName evidence="7">Major facilitator superfamily (MFS) profile domain-containing protein</fullName>
    </recommendedName>
</protein>
<feature type="transmembrane region" description="Helical" evidence="6">
    <location>
        <begin position="516"/>
        <end position="534"/>
    </location>
</feature>
<feature type="transmembrane region" description="Helical" evidence="6">
    <location>
        <begin position="45"/>
        <end position="71"/>
    </location>
</feature>
<dbReference type="PANTHER" id="PTHR23501">
    <property type="entry name" value="MAJOR FACILITATOR SUPERFAMILY"/>
    <property type="match status" value="1"/>
</dbReference>
<name>A0AAJ0CE25_9HYPO</name>
<feature type="transmembrane region" description="Helical" evidence="6">
    <location>
        <begin position="201"/>
        <end position="221"/>
    </location>
</feature>
<evidence type="ECO:0000256" key="6">
    <source>
        <dbReference type="SAM" id="Phobius"/>
    </source>
</evidence>
<feature type="transmembrane region" description="Helical" evidence="6">
    <location>
        <begin position="445"/>
        <end position="467"/>
    </location>
</feature>
<evidence type="ECO:0000256" key="1">
    <source>
        <dbReference type="ARBA" id="ARBA00004141"/>
    </source>
</evidence>
<comment type="caution">
    <text evidence="8">The sequence shown here is derived from an EMBL/GenBank/DDBJ whole genome shotgun (WGS) entry which is preliminary data.</text>
</comment>
<dbReference type="Gene3D" id="1.20.1250.20">
    <property type="entry name" value="MFS general substrate transporter like domains"/>
    <property type="match status" value="1"/>
</dbReference>
<dbReference type="GO" id="GO:0022857">
    <property type="term" value="F:transmembrane transporter activity"/>
    <property type="evidence" value="ECO:0007669"/>
    <property type="project" value="InterPro"/>
</dbReference>
<evidence type="ECO:0000313" key="8">
    <source>
        <dbReference type="EMBL" id="KAK2590163.1"/>
    </source>
</evidence>
<evidence type="ECO:0000313" key="9">
    <source>
        <dbReference type="Proteomes" id="UP001251528"/>
    </source>
</evidence>
<dbReference type="GO" id="GO:0005886">
    <property type="term" value="C:plasma membrane"/>
    <property type="evidence" value="ECO:0007669"/>
    <property type="project" value="TreeGrafter"/>
</dbReference>
<reference evidence="8" key="1">
    <citation type="submission" date="2023-06" db="EMBL/GenBank/DDBJ databases">
        <title>Conoideocrella luteorostrata (Hypocreales: Clavicipitaceae), a potential biocontrol fungus for elongate hemlock scale in United States Christmas tree production areas.</title>
        <authorList>
            <person name="Barrett H."/>
            <person name="Lovett B."/>
            <person name="Macias A.M."/>
            <person name="Stajich J.E."/>
            <person name="Kasson M.T."/>
        </authorList>
    </citation>
    <scope>NUCLEOTIDE SEQUENCE</scope>
    <source>
        <strain evidence="8">ARSEF 14590</strain>
    </source>
</reference>
<dbReference type="PANTHER" id="PTHR23501:SF43">
    <property type="entry name" value="MULTIDRUG TRANSPORTER, PUTATIVE (AFU_ORTHOLOGUE AFUA_6G03040)-RELATED"/>
    <property type="match status" value="1"/>
</dbReference>
<keyword evidence="3 6" id="KW-1133">Transmembrane helix</keyword>
<dbReference type="InterPro" id="IPR020846">
    <property type="entry name" value="MFS_dom"/>
</dbReference>